<reference evidence="14 15" key="1">
    <citation type="submission" date="2015-09" db="EMBL/GenBank/DDBJ databases">
        <title>Complete genome sequence of Defluviimonas alba cai42t isolated from an oilfield in Xinjiang.</title>
        <authorList>
            <person name="Geng S."/>
            <person name="Pan X."/>
            <person name="Wu X."/>
        </authorList>
    </citation>
    <scope>NUCLEOTIDE SEQUENCE [LARGE SCALE GENOMIC DNA]</scope>
    <source>
        <strain evidence="15">cai42</strain>
    </source>
</reference>
<dbReference type="Gene3D" id="1.10.287.130">
    <property type="match status" value="1"/>
</dbReference>
<dbReference type="AlphaFoldDB" id="A0A161HBZ8"/>
<name>A0A161HBZ8_9RHOB</name>
<evidence type="ECO:0000256" key="8">
    <source>
        <dbReference type="ARBA" id="ARBA00022692"/>
    </source>
</evidence>
<dbReference type="InterPro" id="IPR003661">
    <property type="entry name" value="HisK_dim/P_dom"/>
</dbReference>
<keyword evidence="5" id="KW-0997">Cell inner membrane</keyword>
<dbReference type="KEGG" id="daa:AKL17_1647"/>
<dbReference type="CDD" id="cd00082">
    <property type="entry name" value="HisKA"/>
    <property type="match status" value="1"/>
</dbReference>
<evidence type="ECO:0000256" key="9">
    <source>
        <dbReference type="ARBA" id="ARBA00022777"/>
    </source>
</evidence>
<dbReference type="Pfam" id="PF00512">
    <property type="entry name" value="HisKA"/>
    <property type="match status" value="1"/>
</dbReference>
<evidence type="ECO:0000256" key="3">
    <source>
        <dbReference type="ARBA" id="ARBA00012438"/>
    </source>
</evidence>
<dbReference type="STRING" id="1335048.AKL17_1647"/>
<dbReference type="PRINTS" id="PR00344">
    <property type="entry name" value="BCTRLSENSOR"/>
</dbReference>
<organism evidence="14 15">
    <name type="scientific">Frigidibacter mobilis</name>
    <dbReference type="NCBI Taxonomy" id="1335048"/>
    <lineage>
        <taxon>Bacteria</taxon>
        <taxon>Pseudomonadati</taxon>
        <taxon>Pseudomonadota</taxon>
        <taxon>Alphaproteobacteria</taxon>
        <taxon>Rhodobacterales</taxon>
        <taxon>Paracoccaceae</taxon>
        <taxon>Frigidibacter</taxon>
    </lineage>
</organism>
<evidence type="ECO:0000256" key="1">
    <source>
        <dbReference type="ARBA" id="ARBA00000085"/>
    </source>
</evidence>
<keyword evidence="9 14" id="KW-0418">Kinase</keyword>
<evidence type="ECO:0000313" key="14">
    <source>
        <dbReference type="EMBL" id="AMY68899.1"/>
    </source>
</evidence>
<keyword evidence="10" id="KW-1133">Transmembrane helix</keyword>
<dbReference type="SMART" id="SM00388">
    <property type="entry name" value="HisKA"/>
    <property type="match status" value="1"/>
</dbReference>
<dbReference type="GO" id="GO:0000155">
    <property type="term" value="F:phosphorelay sensor kinase activity"/>
    <property type="evidence" value="ECO:0007669"/>
    <property type="project" value="InterPro"/>
</dbReference>
<keyword evidence="6" id="KW-0597">Phosphoprotein</keyword>
<sequence length="205" mass="22938">MLRGISHDLRTPLTRLKLRVERMEDRAGRQQALSDIDQLDRMIGSTLRYLRDGSSRIDWEICDMSSLLQSICDDFWDTGAQIFFEGPERLEVECSADEMMRAISNLCDNGLKFGSRVTVTLRQEGGFAIVEVADDGPGIPAEMRDKVMEPYTKLGPARSEKGGYGLGLAITAEIVAGHRGELSLRDNHPRGLRVRVALPLHHDRS</sequence>
<comment type="catalytic activity">
    <reaction evidence="1">
        <text>ATP + protein L-histidine = ADP + protein N-phospho-L-histidine.</text>
        <dbReference type="EC" id="2.7.13.3"/>
    </reaction>
</comment>
<dbReference type="SUPFAM" id="SSF47384">
    <property type="entry name" value="Homodimeric domain of signal transducing histidine kinase"/>
    <property type="match status" value="1"/>
</dbReference>
<evidence type="ECO:0000256" key="4">
    <source>
        <dbReference type="ARBA" id="ARBA00022475"/>
    </source>
</evidence>
<evidence type="ECO:0000256" key="12">
    <source>
        <dbReference type="ARBA" id="ARBA00023136"/>
    </source>
</evidence>
<evidence type="ECO:0000256" key="11">
    <source>
        <dbReference type="ARBA" id="ARBA00023012"/>
    </source>
</evidence>
<evidence type="ECO:0000256" key="10">
    <source>
        <dbReference type="ARBA" id="ARBA00022989"/>
    </source>
</evidence>
<keyword evidence="8" id="KW-0812">Transmembrane</keyword>
<comment type="subcellular location">
    <subcellularLocation>
        <location evidence="2">Cell inner membrane</location>
        <topology evidence="2">Multi-pass membrane protein</topology>
    </subcellularLocation>
</comment>
<dbReference type="InterPro" id="IPR004358">
    <property type="entry name" value="Sig_transdc_His_kin-like_C"/>
</dbReference>
<dbReference type="GO" id="GO:0005886">
    <property type="term" value="C:plasma membrane"/>
    <property type="evidence" value="ECO:0007669"/>
    <property type="project" value="UniProtKB-SubCell"/>
</dbReference>
<dbReference type="Pfam" id="PF02518">
    <property type="entry name" value="HATPase_c"/>
    <property type="match status" value="1"/>
</dbReference>
<dbReference type="Proteomes" id="UP000076128">
    <property type="component" value="Chromosome"/>
</dbReference>
<evidence type="ECO:0000256" key="7">
    <source>
        <dbReference type="ARBA" id="ARBA00022679"/>
    </source>
</evidence>
<dbReference type="InterPro" id="IPR005467">
    <property type="entry name" value="His_kinase_dom"/>
</dbReference>
<protein>
    <recommendedName>
        <fullName evidence="3">histidine kinase</fullName>
        <ecNumber evidence="3">2.7.13.3</ecNumber>
    </recommendedName>
</protein>
<dbReference type="InterPro" id="IPR050980">
    <property type="entry name" value="2C_sensor_his_kinase"/>
</dbReference>
<dbReference type="CDD" id="cd00075">
    <property type="entry name" value="HATPase"/>
    <property type="match status" value="1"/>
</dbReference>
<dbReference type="EC" id="2.7.13.3" evidence="3"/>
<gene>
    <name evidence="14" type="ORF">AKL17_1647</name>
</gene>
<evidence type="ECO:0000259" key="13">
    <source>
        <dbReference type="PROSITE" id="PS50109"/>
    </source>
</evidence>
<keyword evidence="4" id="KW-1003">Cell membrane</keyword>
<dbReference type="PANTHER" id="PTHR44936">
    <property type="entry name" value="SENSOR PROTEIN CREC"/>
    <property type="match status" value="1"/>
</dbReference>
<evidence type="ECO:0000256" key="2">
    <source>
        <dbReference type="ARBA" id="ARBA00004429"/>
    </source>
</evidence>
<feature type="domain" description="Histidine kinase" evidence="13">
    <location>
        <begin position="4"/>
        <end position="202"/>
    </location>
</feature>
<dbReference type="SMART" id="SM00387">
    <property type="entry name" value="HATPase_c"/>
    <property type="match status" value="1"/>
</dbReference>
<accession>A0A161HBZ8</accession>
<dbReference type="PROSITE" id="PS50109">
    <property type="entry name" value="HIS_KIN"/>
    <property type="match status" value="1"/>
</dbReference>
<dbReference type="InterPro" id="IPR036097">
    <property type="entry name" value="HisK_dim/P_sf"/>
</dbReference>
<proteinExistence type="predicted"/>
<evidence type="ECO:0000256" key="5">
    <source>
        <dbReference type="ARBA" id="ARBA00022519"/>
    </source>
</evidence>
<keyword evidence="15" id="KW-1185">Reference proteome</keyword>
<evidence type="ECO:0000256" key="6">
    <source>
        <dbReference type="ARBA" id="ARBA00022553"/>
    </source>
</evidence>
<keyword evidence="11" id="KW-0902">Two-component regulatory system</keyword>
<dbReference type="InterPro" id="IPR036890">
    <property type="entry name" value="HATPase_C_sf"/>
</dbReference>
<evidence type="ECO:0000313" key="15">
    <source>
        <dbReference type="Proteomes" id="UP000076128"/>
    </source>
</evidence>
<dbReference type="EMBL" id="CP012661">
    <property type="protein sequence ID" value="AMY68899.1"/>
    <property type="molecule type" value="Genomic_DNA"/>
</dbReference>
<dbReference type="SUPFAM" id="SSF55874">
    <property type="entry name" value="ATPase domain of HSP90 chaperone/DNA topoisomerase II/histidine kinase"/>
    <property type="match status" value="1"/>
</dbReference>
<dbReference type="PANTHER" id="PTHR44936:SF5">
    <property type="entry name" value="SENSOR HISTIDINE KINASE ENVZ"/>
    <property type="match status" value="1"/>
</dbReference>
<dbReference type="Gene3D" id="3.30.565.10">
    <property type="entry name" value="Histidine kinase-like ATPase, C-terminal domain"/>
    <property type="match status" value="1"/>
</dbReference>
<dbReference type="InterPro" id="IPR003594">
    <property type="entry name" value="HATPase_dom"/>
</dbReference>
<keyword evidence="12" id="KW-0472">Membrane</keyword>
<keyword evidence="7" id="KW-0808">Transferase</keyword>